<dbReference type="GO" id="GO:0003700">
    <property type="term" value="F:DNA-binding transcription factor activity"/>
    <property type="evidence" value="ECO:0007669"/>
    <property type="project" value="InterPro"/>
</dbReference>
<dbReference type="CDD" id="cd07153">
    <property type="entry name" value="Fur_like"/>
    <property type="match status" value="1"/>
</dbReference>
<evidence type="ECO:0000256" key="6">
    <source>
        <dbReference type="ARBA" id="ARBA00023163"/>
    </source>
</evidence>
<dbReference type="Gene3D" id="1.10.10.10">
    <property type="entry name" value="Winged helix-like DNA-binding domain superfamily/Winged helix DNA-binding domain"/>
    <property type="match status" value="1"/>
</dbReference>
<sequence length="140" mass="15841">METLVKTLKASCCKVTPQRLAVYNTLKLSKDHPNAEAIFKLLEPAYPSISLATIYKSLELFSELNLIQVINVGENSFRYDPNPYPHPHIICTTCNKVEDLSDEYFKDLANTVEEISNYKISKQQLCFYGQCPSCTAKNPS</sequence>
<dbReference type="GO" id="GO:1900376">
    <property type="term" value="P:regulation of secondary metabolite biosynthetic process"/>
    <property type="evidence" value="ECO:0007669"/>
    <property type="project" value="TreeGrafter"/>
</dbReference>
<keyword evidence="2" id="KW-0678">Repressor</keyword>
<comment type="caution">
    <text evidence="8">The sequence shown here is derived from an EMBL/GenBank/DDBJ whole genome shotgun (WGS) entry which is preliminary data.</text>
</comment>
<feature type="binding site" evidence="7">
    <location>
        <position position="131"/>
    </location>
    <ligand>
        <name>Zn(2+)</name>
        <dbReference type="ChEBI" id="CHEBI:29105"/>
    </ligand>
</feature>
<dbReference type="GO" id="GO:0000976">
    <property type="term" value="F:transcription cis-regulatory region binding"/>
    <property type="evidence" value="ECO:0007669"/>
    <property type="project" value="TreeGrafter"/>
</dbReference>
<dbReference type="AlphaFoldDB" id="A0A833MDL6"/>
<dbReference type="Gene3D" id="3.30.1490.190">
    <property type="match status" value="1"/>
</dbReference>
<dbReference type="RefSeq" id="WP_151866212.1">
    <property type="nucleotide sequence ID" value="NZ_WBZB01000036.1"/>
</dbReference>
<keyword evidence="6" id="KW-0804">Transcription</keyword>
<evidence type="ECO:0000256" key="4">
    <source>
        <dbReference type="ARBA" id="ARBA00023015"/>
    </source>
</evidence>
<dbReference type="GO" id="GO:0008270">
    <property type="term" value="F:zinc ion binding"/>
    <property type="evidence" value="ECO:0007669"/>
    <property type="project" value="TreeGrafter"/>
</dbReference>
<dbReference type="EMBL" id="WBZB01000036">
    <property type="protein sequence ID" value="KAB3529156.1"/>
    <property type="molecule type" value="Genomic_DNA"/>
</dbReference>
<proteinExistence type="inferred from homology"/>
<evidence type="ECO:0000256" key="2">
    <source>
        <dbReference type="ARBA" id="ARBA00022491"/>
    </source>
</evidence>
<accession>A0A833MDL6</accession>
<dbReference type="PANTHER" id="PTHR33202">
    <property type="entry name" value="ZINC UPTAKE REGULATION PROTEIN"/>
    <property type="match status" value="1"/>
</dbReference>
<evidence type="ECO:0000313" key="8">
    <source>
        <dbReference type="EMBL" id="KAB3529156.1"/>
    </source>
</evidence>
<evidence type="ECO:0000256" key="1">
    <source>
        <dbReference type="ARBA" id="ARBA00007957"/>
    </source>
</evidence>
<dbReference type="InterPro" id="IPR036388">
    <property type="entry name" value="WH-like_DNA-bd_sf"/>
</dbReference>
<keyword evidence="9" id="KW-1185">Reference proteome</keyword>
<evidence type="ECO:0000256" key="5">
    <source>
        <dbReference type="ARBA" id="ARBA00023125"/>
    </source>
</evidence>
<gene>
    <name evidence="8" type="ORF">F8153_09975</name>
</gene>
<protein>
    <submittedName>
        <fullName evidence="8">Transcriptional repressor</fullName>
    </submittedName>
</protein>
<keyword evidence="5" id="KW-0238">DNA-binding</keyword>
<feature type="binding site" evidence="7">
    <location>
        <position position="94"/>
    </location>
    <ligand>
        <name>Zn(2+)</name>
        <dbReference type="ChEBI" id="CHEBI:29105"/>
    </ligand>
</feature>
<evidence type="ECO:0000256" key="3">
    <source>
        <dbReference type="ARBA" id="ARBA00022833"/>
    </source>
</evidence>
<dbReference type="InterPro" id="IPR036390">
    <property type="entry name" value="WH_DNA-bd_sf"/>
</dbReference>
<comment type="similarity">
    <text evidence="1">Belongs to the Fur family.</text>
</comment>
<dbReference type="GO" id="GO:0045892">
    <property type="term" value="P:negative regulation of DNA-templated transcription"/>
    <property type="evidence" value="ECO:0007669"/>
    <property type="project" value="TreeGrafter"/>
</dbReference>
<dbReference type="InterPro" id="IPR043135">
    <property type="entry name" value="Fur_C"/>
</dbReference>
<dbReference type="Pfam" id="PF01475">
    <property type="entry name" value="FUR"/>
    <property type="match status" value="1"/>
</dbReference>
<dbReference type="OrthoDB" id="8659436at2"/>
<dbReference type="InterPro" id="IPR002481">
    <property type="entry name" value="FUR"/>
</dbReference>
<dbReference type="Proteomes" id="UP000465601">
    <property type="component" value="Unassembled WGS sequence"/>
</dbReference>
<keyword evidence="4" id="KW-0805">Transcription regulation</keyword>
<organism evidence="8 9">
    <name type="scientific">Alkaliphilus serpentinus</name>
    <dbReference type="NCBI Taxonomy" id="1482731"/>
    <lineage>
        <taxon>Bacteria</taxon>
        <taxon>Bacillati</taxon>
        <taxon>Bacillota</taxon>
        <taxon>Clostridia</taxon>
        <taxon>Peptostreptococcales</taxon>
        <taxon>Natronincolaceae</taxon>
        <taxon>Alkaliphilus</taxon>
    </lineage>
</organism>
<dbReference type="SUPFAM" id="SSF46785">
    <property type="entry name" value="Winged helix' DNA-binding domain"/>
    <property type="match status" value="1"/>
</dbReference>
<dbReference type="PANTHER" id="PTHR33202:SF8">
    <property type="entry name" value="PEROXIDE-RESPONSIVE REPRESSOR PERR"/>
    <property type="match status" value="1"/>
</dbReference>
<evidence type="ECO:0000313" key="9">
    <source>
        <dbReference type="Proteomes" id="UP000465601"/>
    </source>
</evidence>
<keyword evidence="3 7" id="KW-0862">Zinc</keyword>
<feature type="binding site" evidence="7">
    <location>
        <position position="91"/>
    </location>
    <ligand>
        <name>Zn(2+)</name>
        <dbReference type="ChEBI" id="CHEBI:29105"/>
    </ligand>
</feature>
<reference evidence="8 9" key="1">
    <citation type="submission" date="2019-10" db="EMBL/GenBank/DDBJ databases">
        <title>Alkaliphilus serpentinus sp. nov. and Alkaliphilus pronyensis sp. nov., two novel anaerobic alkaliphilic species isolated from the serpentinized-hosted hydrothermal field of the Prony Bay (New Caledonia).</title>
        <authorList>
            <person name="Postec A."/>
        </authorList>
    </citation>
    <scope>NUCLEOTIDE SEQUENCE [LARGE SCALE GENOMIC DNA]</scope>
    <source>
        <strain evidence="8 9">LacT</strain>
    </source>
</reference>
<name>A0A833MDL6_9FIRM</name>
<keyword evidence="7" id="KW-0479">Metal-binding</keyword>
<evidence type="ECO:0000256" key="7">
    <source>
        <dbReference type="PIRSR" id="PIRSR602481-1"/>
    </source>
</evidence>
<feature type="binding site" evidence="7">
    <location>
        <position position="134"/>
    </location>
    <ligand>
        <name>Zn(2+)</name>
        <dbReference type="ChEBI" id="CHEBI:29105"/>
    </ligand>
</feature>
<comment type="cofactor">
    <cofactor evidence="7">
        <name>Zn(2+)</name>
        <dbReference type="ChEBI" id="CHEBI:29105"/>
    </cofactor>
    <text evidence="7">Binds 1 zinc ion per subunit.</text>
</comment>